<name>A0A6A4HWV9_9AGAR</name>
<protein>
    <submittedName>
        <fullName evidence="2">Uncharacterized protein</fullName>
    </submittedName>
</protein>
<evidence type="ECO:0000256" key="1">
    <source>
        <dbReference type="SAM" id="MobiDB-lite"/>
    </source>
</evidence>
<gene>
    <name evidence="2" type="ORF">BT96DRAFT_1017763</name>
</gene>
<dbReference type="AlphaFoldDB" id="A0A6A4HWV9"/>
<dbReference type="EMBL" id="ML769437">
    <property type="protein sequence ID" value="KAE9402190.1"/>
    <property type="molecule type" value="Genomic_DNA"/>
</dbReference>
<evidence type="ECO:0000313" key="2">
    <source>
        <dbReference type="EMBL" id="KAE9402190.1"/>
    </source>
</evidence>
<dbReference type="OrthoDB" id="3269297at2759"/>
<dbReference type="Proteomes" id="UP000799118">
    <property type="component" value="Unassembled WGS sequence"/>
</dbReference>
<feature type="compositionally biased region" description="Basic and acidic residues" evidence="1">
    <location>
        <begin position="108"/>
        <end position="121"/>
    </location>
</feature>
<feature type="region of interest" description="Disordered" evidence="1">
    <location>
        <begin position="108"/>
        <end position="162"/>
    </location>
</feature>
<organism evidence="2 3">
    <name type="scientific">Gymnopus androsaceus JB14</name>
    <dbReference type="NCBI Taxonomy" id="1447944"/>
    <lineage>
        <taxon>Eukaryota</taxon>
        <taxon>Fungi</taxon>
        <taxon>Dikarya</taxon>
        <taxon>Basidiomycota</taxon>
        <taxon>Agaricomycotina</taxon>
        <taxon>Agaricomycetes</taxon>
        <taxon>Agaricomycetidae</taxon>
        <taxon>Agaricales</taxon>
        <taxon>Marasmiineae</taxon>
        <taxon>Omphalotaceae</taxon>
        <taxon>Gymnopus</taxon>
    </lineage>
</organism>
<proteinExistence type="predicted"/>
<feature type="compositionally biased region" description="Acidic residues" evidence="1">
    <location>
        <begin position="150"/>
        <end position="162"/>
    </location>
</feature>
<keyword evidence="3" id="KW-1185">Reference proteome</keyword>
<reference evidence="2" key="1">
    <citation type="journal article" date="2019" name="Environ. Microbiol.">
        <title>Fungal ecological strategies reflected in gene transcription - a case study of two litter decomposers.</title>
        <authorList>
            <person name="Barbi F."/>
            <person name="Kohler A."/>
            <person name="Barry K."/>
            <person name="Baskaran P."/>
            <person name="Daum C."/>
            <person name="Fauchery L."/>
            <person name="Ihrmark K."/>
            <person name="Kuo A."/>
            <person name="LaButti K."/>
            <person name="Lipzen A."/>
            <person name="Morin E."/>
            <person name="Grigoriev I.V."/>
            <person name="Henrissat B."/>
            <person name="Lindahl B."/>
            <person name="Martin F."/>
        </authorList>
    </citation>
    <scope>NUCLEOTIDE SEQUENCE</scope>
    <source>
        <strain evidence="2">JB14</strain>
    </source>
</reference>
<accession>A0A6A4HWV9</accession>
<sequence>MEGQNAQLIVQNTGMERMNLALHAKETTKKTDRTILFPGGKGRHLTGSEFRDLKGKQEAEKRAKEVAVVTRAAQRSQKRLEKQKIDLAWKRIQCENAEAVDMHKEECRQLQESRTRARDLPKGPGRGHLRSIVTLNDYRESDGAVGEPGNDGEDDESGEEVD</sequence>
<evidence type="ECO:0000313" key="3">
    <source>
        <dbReference type="Proteomes" id="UP000799118"/>
    </source>
</evidence>